<dbReference type="InterPro" id="IPR012677">
    <property type="entry name" value="Nucleotide-bd_a/b_plait_sf"/>
</dbReference>
<feature type="compositionally biased region" description="Polar residues" evidence="3">
    <location>
        <begin position="43"/>
        <end position="64"/>
    </location>
</feature>
<dbReference type="GO" id="GO:0003723">
    <property type="term" value="F:RNA binding"/>
    <property type="evidence" value="ECO:0007669"/>
    <property type="project" value="UniProtKB-UniRule"/>
</dbReference>
<evidence type="ECO:0000256" key="1">
    <source>
        <dbReference type="ARBA" id="ARBA00022884"/>
    </source>
</evidence>
<dbReference type="InterPro" id="IPR035979">
    <property type="entry name" value="RBD_domain_sf"/>
</dbReference>
<dbReference type="PANTHER" id="PTHR11176:SF61">
    <property type="entry name" value="SRA STEM-LOOP INTERACTING RNA BINDING PROTEIN"/>
    <property type="match status" value="1"/>
</dbReference>
<proteinExistence type="predicted"/>
<evidence type="ECO:0000313" key="6">
    <source>
        <dbReference type="Proteomes" id="UP000663852"/>
    </source>
</evidence>
<accession>A0A813N1M2</accession>
<protein>
    <recommendedName>
        <fullName evidence="4">RRM domain-containing protein</fullName>
    </recommendedName>
</protein>
<evidence type="ECO:0000256" key="3">
    <source>
        <dbReference type="SAM" id="MobiDB-lite"/>
    </source>
</evidence>
<evidence type="ECO:0000313" key="5">
    <source>
        <dbReference type="EMBL" id="CAF0732946.1"/>
    </source>
</evidence>
<dbReference type="PANTHER" id="PTHR11176">
    <property type="entry name" value="BOULE-RELATED"/>
    <property type="match status" value="1"/>
</dbReference>
<dbReference type="SMART" id="SM00360">
    <property type="entry name" value="RRM"/>
    <property type="match status" value="1"/>
</dbReference>
<dbReference type="OrthoDB" id="439808at2759"/>
<gene>
    <name evidence="5" type="ORF">EDS130_LOCUS1228</name>
</gene>
<comment type="caution">
    <text evidence="5">The sequence shown here is derived from an EMBL/GenBank/DDBJ whole genome shotgun (WGS) entry which is preliminary data.</text>
</comment>
<dbReference type="CDD" id="cd12384">
    <property type="entry name" value="RRM_RBM24_RBM38_like"/>
    <property type="match status" value="1"/>
</dbReference>
<feature type="compositionally biased region" description="Low complexity" evidence="3">
    <location>
        <begin position="33"/>
        <end position="42"/>
    </location>
</feature>
<evidence type="ECO:0000256" key="2">
    <source>
        <dbReference type="PROSITE-ProRule" id="PRU00176"/>
    </source>
</evidence>
<feature type="domain" description="RRM" evidence="4">
    <location>
        <begin position="127"/>
        <end position="204"/>
    </location>
</feature>
<dbReference type="Pfam" id="PF00076">
    <property type="entry name" value="RRM_1"/>
    <property type="match status" value="1"/>
</dbReference>
<dbReference type="PROSITE" id="PS50102">
    <property type="entry name" value="RRM"/>
    <property type="match status" value="1"/>
</dbReference>
<feature type="region of interest" description="Disordered" evidence="3">
    <location>
        <begin position="1"/>
        <end position="67"/>
    </location>
</feature>
<sequence>MEHHQRLSCSSSSYSPRQDWRQHPNYFPPSPPTTTAAAAATTNHQFNNQSWMRPSSSTLTKVTPNSDDNNSSNYYHSWLHTLPTPPSPVLNSINRQRYTPRFASIKSHSPNYYPLMQANLQKDTTFTKIFVGGLPYHTTDETLRAFFSKFGDIEEAVVINDRSTGKSRGYGFVTMVRKEDAEEAVKDPNPTIDGRRANVNLAYMGAKNRTAALSLGYSVLARMPAYQSTATAYPSNLIYYPLPQQSTMQQPIYLAPTTGATGGTWPSSIFSQFNLANLSTTSSANLAAVLNPGTSPLQTVCDASTALFDQAGIASPSPNIAGNTQTSGQQLYWPGHI</sequence>
<name>A0A813N1M2_ADIRI</name>
<dbReference type="Proteomes" id="UP000663852">
    <property type="component" value="Unassembled WGS sequence"/>
</dbReference>
<dbReference type="SUPFAM" id="SSF54928">
    <property type="entry name" value="RNA-binding domain, RBD"/>
    <property type="match status" value="1"/>
</dbReference>
<evidence type="ECO:0000259" key="4">
    <source>
        <dbReference type="PROSITE" id="PS50102"/>
    </source>
</evidence>
<dbReference type="InterPro" id="IPR000504">
    <property type="entry name" value="RRM_dom"/>
</dbReference>
<dbReference type="Gene3D" id="3.30.70.330">
    <property type="match status" value="1"/>
</dbReference>
<dbReference type="AlphaFoldDB" id="A0A813N1M2"/>
<dbReference type="EMBL" id="CAJNOJ010000003">
    <property type="protein sequence ID" value="CAF0732946.1"/>
    <property type="molecule type" value="Genomic_DNA"/>
</dbReference>
<keyword evidence="1 2" id="KW-0694">RNA-binding</keyword>
<reference evidence="5" key="1">
    <citation type="submission" date="2021-02" db="EMBL/GenBank/DDBJ databases">
        <authorList>
            <person name="Nowell W R."/>
        </authorList>
    </citation>
    <scope>NUCLEOTIDE SEQUENCE</scope>
</reference>
<organism evidence="5 6">
    <name type="scientific">Adineta ricciae</name>
    <name type="common">Rotifer</name>
    <dbReference type="NCBI Taxonomy" id="249248"/>
    <lineage>
        <taxon>Eukaryota</taxon>
        <taxon>Metazoa</taxon>
        <taxon>Spiralia</taxon>
        <taxon>Gnathifera</taxon>
        <taxon>Rotifera</taxon>
        <taxon>Eurotatoria</taxon>
        <taxon>Bdelloidea</taxon>
        <taxon>Adinetida</taxon>
        <taxon>Adinetidae</taxon>
        <taxon>Adineta</taxon>
    </lineage>
</organism>